<evidence type="ECO:0000313" key="5">
    <source>
        <dbReference type="EMBL" id="KAJ8360194.1"/>
    </source>
</evidence>
<dbReference type="InterPro" id="IPR057667">
    <property type="entry name" value="HTH_SB"/>
</dbReference>
<dbReference type="Pfam" id="PF01562">
    <property type="entry name" value="Pep_M12B_propep"/>
    <property type="match status" value="1"/>
</dbReference>
<keyword evidence="1" id="KW-1015">Disulfide bond</keyword>
<reference evidence="5" key="1">
    <citation type="journal article" date="2023" name="Science">
        <title>Genome structures resolve the early diversification of teleost fishes.</title>
        <authorList>
            <person name="Parey E."/>
            <person name="Louis A."/>
            <person name="Montfort J."/>
            <person name="Bouchez O."/>
            <person name="Roques C."/>
            <person name="Iampietro C."/>
            <person name="Lluch J."/>
            <person name="Castinel A."/>
            <person name="Donnadieu C."/>
            <person name="Desvignes T."/>
            <person name="Floi Bucao C."/>
            <person name="Jouanno E."/>
            <person name="Wen M."/>
            <person name="Mejri S."/>
            <person name="Dirks R."/>
            <person name="Jansen H."/>
            <person name="Henkel C."/>
            <person name="Chen W.J."/>
            <person name="Zahm M."/>
            <person name="Cabau C."/>
            <person name="Klopp C."/>
            <person name="Thompson A.W."/>
            <person name="Robinson-Rechavi M."/>
            <person name="Braasch I."/>
            <person name="Lecointre G."/>
            <person name="Bobe J."/>
            <person name="Postlethwait J.H."/>
            <person name="Berthelot C."/>
            <person name="Roest Crollius H."/>
            <person name="Guiguen Y."/>
        </authorList>
    </citation>
    <scope>NUCLEOTIDE SEQUENCE</scope>
    <source>
        <strain evidence="5">WJC10195</strain>
    </source>
</reference>
<gene>
    <name evidence="5" type="ORF">SKAU_G00167190</name>
</gene>
<evidence type="ECO:0000256" key="2">
    <source>
        <dbReference type="SAM" id="MobiDB-lite"/>
    </source>
</evidence>
<evidence type="ECO:0000313" key="6">
    <source>
        <dbReference type="Proteomes" id="UP001152622"/>
    </source>
</evidence>
<name>A0A9Q1IY83_SYNKA</name>
<evidence type="ECO:0000259" key="3">
    <source>
        <dbReference type="Pfam" id="PF01562"/>
    </source>
</evidence>
<sequence>MGKTKELSKDIRDKIVDLHKAGMGYKTIGKQLGEKETTCSSDNVLPHHSEGKHQGSKRLQSAGANLERYDTTVPFLLQGEQRRPISLLKSMSHPASVKVLIEAEGEQLVLVLEKNEGLFASHYTETHYLEDGSSVTTAHNFTVNCYYHGEVQGRKHSDVSLSTCTGLRGLITLESKTLVLEPAFRPDNGTHWIYRGENLRFPSGNCGHGHNISADSLDNTRSLFSSFNTRAFGTLKYQ</sequence>
<evidence type="ECO:0000256" key="1">
    <source>
        <dbReference type="ARBA" id="ARBA00023157"/>
    </source>
</evidence>
<dbReference type="PANTHER" id="PTHR11905">
    <property type="entry name" value="ADAM A DISINTEGRIN AND METALLOPROTEASE DOMAIN"/>
    <property type="match status" value="1"/>
</dbReference>
<feature type="domain" description="Sleeping Beauty transposase HTH" evidence="4">
    <location>
        <begin position="1"/>
        <end position="40"/>
    </location>
</feature>
<accession>A0A9Q1IY83</accession>
<dbReference type="Proteomes" id="UP001152622">
    <property type="component" value="Chromosome 5"/>
</dbReference>
<protein>
    <submittedName>
        <fullName evidence="5">Uncharacterized protein</fullName>
    </submittedName>
</protein>
<dbReference type="OrthoDB" id="5951731at2759"/>
<dbReference type="PANTHER" id="PTHR11905:SF112">
    <property type="entry name" value="DISINTEGRIN AND METALLOPROTEINASE DOMAIN-CONTAINING PROTEIN 12"/>
    <property type="match status" value="1"/>
</dbReference>
<dbReference type="Pfam" id="PF25787">
    <property type="entry name" value="HTH_SB"/>
    <property type="match status" value="1"/>
</dbReference>
<dbReference type="Gene3D" id="1.10.10.10">
    <property type="entry name" value="Winged helix-like DNA-binding domain superfamily/Winged helix DNA-binding domain"/>
    <property type="match status" value="1"/>
</dbReference>
<dbReference type="InterPro" id="IPR036388">
    <property type="entry name" value="WH-like_DNA-bd_sf"/>
</dbReference>
<keyword evidence="6" id="KW-1185">Reference proteome</keyword>
<organism evidence="5 6">
    <name type="scientific">Synaphobranchus kaupii</name>
    <name type="common">Kaup's arrowtooth eel</name>
    <dbReference type="NCBI Taxonomy" id="118154"/>
    <lineage>
        <taxon>Eukaryota</taxon>
        <taxon>Metazoa</taxon>
        <taxon>Chordata</taxon>
        <taxon>Craniata</taxon>
        <taxon>Vertebrata</taxon>
        <taxon>Euteleostomi</taxon>
        <taxon>Actinopterygii</taxon>
        <taxon>Neopterygii</taxon>
        <taxon>Teleostei</taxon>
        <taxon>Anguilliformes</taxon>
        <taxon>Synaphobranchidae</taxon>
        <taxon>Synaphobranchus</taxon>
    </lineage>
</organism>
<feature type="region of interest" description="Disordered" evidence="2">
    <location>
        <begin position="38"/>
        <end position="60"/>
    </location>
</feature>
<dbReference type="AlphaFoldDB" id="A0A9Q1IY83"/>
<dbReference type="InterPro" id="IPR002870">
    <property type="entry name" value="Peptidase_M12B_N"/>
</dbReference>
<comment type="caution">
    <text evidence="5">The sequence shown here is derived from an EMBL/GenBank/DDBJ whole genome shotgun (WGS) entry which is preliminary data.</text>
</comment>
<evidence type="ECO:0000259" key="4">
    <source>
        <dbReference type="Pfam" id="PF25787"/>
    </source>
</evidence>
<proteinExistence type="predicted"/>
<dbReference type="EMBL" id="JAINUF010000005">
    <property type="protein sequence ID" value="KAJ8360194.1"/>
    <property type="molecule type" value="Genomic_DNA"/>
</dbReference>
<feature type="domain" description="Peptidase M12B propeptide" evidence="3">
    <location>
        <begin position="74"/>
        <end position="152"/>
    </location>
</feature>